<proteinExistence type="predicted"/>
<sequence>MFQETYTITFGDVAENHVNMEKLGSMSDQDEKDDENEDEDEDDKNDDESESDEEEEEEKKDKSNSKKRKTLNNKTKDSRTSKKIKSIKKGSKEEVEEVDENEKEKKSNVLYNEAYLLIIRNGLSAICDTNEFHKEQKKLEKDKKAFMYGRVVNKTARHNLCFIDGPSRDPDYEKGMGRVVSFNDCPLLKKTRETFKEILNEKCNELVAEGNYYYDINKCGIGWHGDAERSKVIAIRTGASMKICFNWFLDSKSIGTKYEQFLNHGDIYVMSEFAVGNNWKKKKIPTLRHSAGSPKYTSL</sequence>
<dbReference type="InParanoid" id="A0A151ZBI6"/>
<comment type="caution">
    <text evidence="2">The sequence shown here is derived from an EMBL/GenBank/DDBJ whole genome shotgun (WGS) entry which is preliminary data.</text>
</comment>
<dbReference type="AlphaFoldDB" id="A0A151ZBI6"/>
<dbReference type="Proteomes" id="UP000076078">
    <property type="component" value="Unassembled WGS sequence"/>
</dbReference>
<dbReference type="InterPro" id="IPR037151">
    <property type="entry name" value="AlkB-like_sf"/>
</dbReference>
<evidence type="ECO:0000313" key="3">
    <source>
        <dbReference type="Proteomes" id="UP000076078"/>
    </source>
</evidence>
<protein>
    <recommendedName>
        <fullName evidence="4">Alpha-ketoglutarate-dependent dioxygenase AlkB-like domain-containing protein</fullName>
    </recommendedName>
</protein>
<dbReference type="OrthoDB" id="18028at2759"/>
<dbReference type="OMA" id="ENHVNME"/>
<reference evidence="2 3" key="1">
    <citation type="submission" date="2015-12" db="EMBL/GenBank/DDBJ databases">
        <title>Dictyostelia acquired genes for synthesis and detection of signals that induce cell-type specialization by lateral gene transfer from prokaryotes.</title>
        <authorList>
            <person name="Gloeckner G."/>
            <person name="Schaap P."/>
        </authorList>
    </citation>
    <scope>NUCLEOTIDE SEQUENCE [LARGE SCALE GENOMIC DNA]</scope>
    <source>
        <strain evidence="2 3">TK</strain>
    </source>
</reference>
<evidence type="ECO:0000256" key="1">
    <source>
        <dbReference type="SAM" id="MobiDB-lite"/>
    </source>
</evidence>
<feature type="compositionally biased region" description="Acidic residues" evidence="1">
    <location>
        <begin position="28"/>
        <end position="58"/>
    </location>
</feature>
<keyword evidence="3" id="KW-1185">Reference proteome</keyword>
<gene>
    <name evidence="2" type="ORF">DLAC_08174</name>
</gene>
<dbReference type="FunCoup" id="A0A151ZBI6">
    <property type="interactions" value="738"/>
</dbReference>
<name>A0A151ZBI6_TIELA</name>
<evidence type="ECO:0008006" key="4">
    <source>
        <dbReference type="Google" id="ProtNLM"/>
    </source>
</evidence>
<organism evidence="2 3">
    <name type="scientific">Tieghemostelium lacteum</name>
    <name type="common">Slime mold</name>
    <name type="synonym">Dictyostelium lacteum</name>
    <dbReference type="NCBI Taxonomy" id="361077"/>
    <lineage>
        <taxon>Eukaryota</taxon>
        <taxon>Amoebozoa</taxon>
        <taxon>Evosea</taxon>
        <taxon>Eumycetozoa</taxon>
        <taxon>Dictyostelia</taxon>
        <taxon>Dictyosteliales</taxon>
        <taxon>Raperosteliaceae</taxon>
        <taxon>Tieghemostelium</taxon>
    </lineage>
</organism>
<dbReference type="EMBL" id="LODT01000035">
    <property type="protein sequence ID" value="KYQ91244.1"/>
    <property type="molecule type" value="Genomic_DNA"/>
</dbReference>
<dbReference type="Gene3D" id="2.60.120.590">
    <property type="entry name" value="Alpha-ketoglutarate-dependent dioxygenase AlkB-like"/>
    <property type="match status" value="1"/>
</dbReference>
<evidence type="ECO:0000313" key="2">
    <source>
        <dbReference type="EMBL" id="KYQ91244.1"/>
    </source>
</evidence>
<accession>A0A151ZBI6</accession>
<feature type="region of interest" description="Disordered" evidence="1">
    <location>
        <begin position="1"/>
        <end position="105"/>
    </location>
</feature>